<accession>A0ABT4AP84</accession>
<evidence type="ECO:0000313" key="2">
    <source>
        <dbReference type="Proteomes" id="UP001207654"/>
    </source>
</evidence>
<name>A0ABT4AP84_9BACT</name>
<dbReference type="EMBL" id="JAPNKA010000001">
    <property type="protein sequence ID" value="MCY1083076.1"/>
    <property type="molecule type" value="Genomic_DNA"/>
</dbReference>
<proteinExistence type="predicted"/>
<reference evidence="1 2" key="1">
    <citation type="submission" date="2022-11" db="EMBL/GenBank/DDBJ databases">
        <title>Minimal conservation of predation-associated metabolite biosynthetic gene clusters underscores biosynthetic potential of Myxococcota including descriptions for ten novel species: Archangium lansinium sp. nov., Myxococcus landrumus sp. nov., Nannocystis bai.</title>
        <authorList>
            <person name="Ahearne A."/>
            <person name="Stevens C."/>
            <person name="Phillips K."/>
        </authorList>
    </citation>
    <scope>NUCLEOTIDE SEQUENCE [LARGE SCALE GENOMIC DNA]</scope>
    <source>
        <strain evidence="1 2">MIWBW</strain>
    </source>
</reference>
<comment type="caution">
    <text evidence="1">The sequence shown here is derived from an EMBL/GenBank/DDBJ whole genome shotgun (WGS) entry which is preliminary data.</text>
</comment>
<evidence type="ECO:0000313" key="1">
    <source>
        <dbReference type="EMBL" id="MCY1083076.1"/>
    </source>
</evidence>
<protein>
    <submittedName>
        <fullName evidence="1">Uncharacterized protein</fullName>
    </submittedName>
</protein>
<keyword evidence="2" id="KW-1185">Reference proteome</keyword>
<sequence length="121" mass="13411">MAQHADIPAKIAVMFEGLAETLELHRRLLVLDDASARREDEVYAELAAAWKDIATRVERAASRMAQQHNLPMGAHDETAWGDEHLRAFEKFVTAQSQVLALLKVAADRDQKMLSSMTGGTP</sequence>
<dbReference type="RefSeq" id="WP_267541621.1">
    <property type="nucleotide sequence ID" value="NZ_JAPNKA010000001.1"/>
</dbReference>
<organism evidence="1 2">
    <name type="scientific">Archangium lansingense</name>
    <dbReference type="NCBI Taxonomy" id="2995310"/>
    <lineage>
        <taxon>Bacteria</taxon>
        <taxon>Pseudomonadati</taxon>
        <taxon>Myxococcota</taxon>
        <taxon>Myxococcia</taxon>
        <taxon>Myxococcales</taxon>
        <taxon>Cystobacterineae</taxon>
        <taxon>Archangiaceae</taxon>
        <taxon>Archangium</taxon>
    </lineage>
</organism>
<gene>
    <name evidence="1" type="ORF">OV287_52435</name>
</gene>
<dbReference type="Proteomes" id="UP001207654">
    <property type="component" value="Unassembled WGS sequence"/>
</dbReference>